<dbReference type="Proteomes" id="UP000485058">
    <property type="component" value="Unassembled WGS sequence"/>
</dbReference>
<organism evidence="1 2">
    <name type="scientific">Haematococcus lacustris</name>
    <name type="common">Green alga</name>
    <name type="synonym">Haematococcus pluvialis</name>
    <dbReference type="NCBI Taxonomy" id="44745"/>
    <lineage>
        <taxon>Eukaryota</taxon>
        <taxon>Viridiplantae</taxon>
        <taxon>Chlorophyta</taxon>
        <taxon>core chlorophytes</taxon>
        <taxon>Chlorophyceae</taxon>
        <taxon>CS clade</taxon>
        <taxon>Chlamydomonadales</taxon>
        <taxon>Haematococcaceae</taxon>
        <taxon>Haematococcus</taxon>
    </lineage>
</organism>
<gene>
    <name evidence="1" type="ORF">HaLaN_26982</name>
</gene>
<evidence type="ECO:0000313" key="2">
    <source>
        <dbReference type="Proteomes" id="UP000485058"/>
    </source>
</evidence>
<comment type="caution">
    <text evidence="1">The sequence shown here is derived from an EMBL/GenBank/DDBJ whole genome shotgun (WGS) entry which is preliminary data.</text>
</comment>
<evidence type="ECO:0000313" key="1">
    <source>
        <dbReference type="EMBL" id="GFH28482.1"/>
    </source>
</evidence>
<dbReference type="EMBL" id="BLLF01003895">
    <property type="protein sequence ID" value="GFH28482.1"/>
    <property type="molecule type" value="Genomic_DNA"/>
</dbReference>
<feature type="non-terminal residue" evidence="1">
    <location>
        <position position="34"/>
    </location>
</feature>
<sequence>YHHSICCSQDQVEGAAGRTSVVTRSDRSGLQAGG</sequence>
<proteinExistence type="predicted"/>
<accession>A0A6A0A7L2</accession>
<keyword evidence="2" id="KW-1185">Reference proteome</keyword>
<protein>
    <submittedName>
        <fullName evidence="1">Uncharacterized protein</fullName>
    </submittedName>
</protein>
<feature type="non-terminal residue" evidence="1">
    <location>
        <position position="1"/>
    </location>
</feature>
<name>A0A6A0A7L2_HAELA</name>
<dbReference type="AlphaFoldDB" id="A0A6A0A7L2"/>
<reference evidence="1 2" key="1">
    <citation type="submission" date="2020-02" db="EMBL/GenBank/DDBJ databases">
        <title>Draft genome sequence of Haematococcus lacustris strain NIES-144.</title>
        <authorList>
            <person name="Morimoto D."/>
            <person name="Nakagawa S."/>
            <person name="Yoshida T."/>
            <person name="Sawayama S."/>
        </authorList>
    </citation>
    <scope>NUCLEOTIDE SEQUENCE [LARGE SCALE GENOMIC DNA]</scope>
    <source>
        <strain evidence="1 2">NIES-144</strain>
    </source>
</reference>